<sequence>MRIEDKVASRLLDLAEALLKDAEESYYVKDDGQVAIVSDTGEITVKDKNTGQQKEKRIYPSKTDAMNALKSEGWK</sequence>
<reference evidence="1" key="1">
    <citation type="journal article" date="2020" name="mSystems">
        <title>Genome- and Community-Level Interaction Insights into Carbon Utilization and Element Cycling Functions of Hydrothermarchaeota in Hydrothermal Sediment.</title>
        <authorList>
            <person name="Zhou Z."/>
            <person name="Liu Y."/>
            <person name="Xu W."/>
            <person name="Pan J."/>
            <person name="Luo Z.H."/>
            <person name="Li M."/>
        </authorList>
    </citation>
    <scope>NUCLEOTIDE SEQUENCE [LARGE SCALE GENOMIC DNA]</scope>
    <source>
        <strain evidence="1">SpSt-757</strain>
    </source>
</reference>
<accession>A0A7V3N4M3</accession>
<organism evidence="1">
    <name type="scientific">candidate division CPR3 bacterium</name>
    <dbReference type="NCBI Taxonomy" id="2268181"/>
    <lineage>
        <taxon>Bacteria</taxon>
        <taxon>Bacteria division CPR3</taxon>
    </lineage>
</organism>
<gene>
    <name evidence="1" type="ORF">ENV41_03485</name>
</gene>
<comment type="caution">
    <text evidence="1">The sequence shown here is derived from an EMBL/GenBank/DDBJ whole genome shotgun (WGS) entry which is preliminary data.</text>
</comment>
<dbReference type="EMBL" id="DTGG01000113">
    <property type="protein sequence ID" value="HFZ09176.1"/>
    <property type="molecule type" value="Genomic_DNA"/>
</dbReference>
<proteinExistence type="predicted"/>
<protein>
    <submittedName>
        <fullName evidence="1">Uncharacterized protein</fullName>
    </submittedName>
</protein>
<dbReference type="AlphaFoldDB" id="A0A7V3N4M3"/>
<evidence type="ECO:0000313" key="1">
    <source>
        <dbReference type="EMBL" id="HFZ09176.1"/>
    </source>
</evidence>
<name>A0A7V3N4M3_UNCC3</name>